<dbReference type="AlphaFoldDB" id="A0A6U6HEG8"/>
<feature type="region of interest" description="Disordered" evidence="1">
    <location>
        <begin position="212"/>
        <end position="258"/>
    </location>
</feature>
<feature type="compositionally biased region" description="Basic and acidic residues" evidence="1">
    <location>
        <begin position="231"/>
        <end position="258"/>
    </location>
</feature>
<dbReference type="EMBL" id="HBKQ01041871">
    <property type="protein sequence ID" value="CAE2265911.1"/>
    <property type="molecule type" value="Transcribed_RNA"/>
</dbReference>
<gene>
    <name evidence="2" type="ORF">OAUR00152_LOCUS28865</name>
    <name evidence="3" type="ORF">OAUR00152_LOCUS28866</name>
</gene>
<sequence>MWSIARAAAFGQPRTAAKRSLNQIRTKFPTLLKTEPAEQLSKLEKREEAGEEGRLLPGGETPLEKPPRIDISNEETLSILQTHCRNRDIFLNKRQKRKHWIMSLLIHRYDTGIRDLDELNAGGLRHILTPPQHVVHDYIHANVPDTVDHRFSRKRQKIVIEQLRLQRMAEFAQEAWQVLTERQIPTLPSMETLSKTNPPVFLGMFARSLAQAEPDGSPRDYPPPKRRSPPKTREGHQRRDQKQKGKLVEQRVEIRHSW</sequence>
<feature type="compositionally biased region" description="Basic and acidic residues" evidence="1">
    <location>
        <begin position="41"/>
        <end position="54"/>
    </location>
</feature>
<evidence type="ECO:0000313" key="2">
    <source>
        <dbReference type="EMBL" id="CAE2265910.1"/>
    </source>
</evidence>
<protein>
    <submittedName>
        <fullName evidence="3">Uncharacterized protein</fullName>
    </submittedName>
</protein>
<evidence type="ECO:0000313" key="3">
    <source>
        <dbReference type="EMBL" id="CAE2265911.1"/>
    </source>
</evidence>
<proteinExistence type="predicted"/>
<feature type="region of interest" description="Disordered" evidence="1">
    <location>
        <begin position="35"/>
        <end position="68"/>
    </location>
</feature>
<accession>A0A6U6HEG8</accession>
<organism evidence="3">
    <name type="scientific">Odontella aurita</name>
    <dbReference type="NCBI Taxonomy" id="265563"/>
    <lineage>
        <taxon>Eukaryota</taxon>
        <taxon>Sar</taxon>
        <taxon>Stramenopiles</taxon>
        <taxon>Ochrophyta</taxon>
        <taxon>Bacillariophyta</taxon>
        <taxon>Mediophyceae</taxon>
        <taxon>Biddulphiophycidae</taxon>
        <taxon>Eupodiscales</taxon>
        <taxon>Odontellaceae</taxon>
        <taxon>Odontella</taxon>
    </lineage>
</organism>
<dbReference type="EMBL" id="HBKQ01041870">
    <property type="protein sequence ID" value="CAE2265910.1"/>
    <property type="molecule type" value="Transcribed_RNA"/>
</dbReference>
<reference evidence="3" key="1">
    <citation type="submission" date="2021-01" db="EMBL/GenBank/DDBJ databases">
        <authorList>
            <person name="Corre E."/>
            <person name="Pelletier E."/>
            <person name="Niang G."/>
            <person name="Scheremetjew M."/>
            <person name="Finn R."/>
            <person name="Kale V."/>
            <person name="Holt S."/>
            <person name="Cochrane G."/>
            <person name="Meng A."/>
            <person name="Brown T."/>
            <person name="Cohen L."/>
        </authorList>
    </citation>
    <scope>NUCLEOTIDE SEQUENCE</scope>
    <source>
        <strain evidence="3">Isolate 1302-5</strain>
    </source>
</reference>
<evidence type="ECO:0000256" key="1">
    <source>
        <dbReference type="SAM" id="MobiDB-lite"/>
    </source>
</evidence>
<name>A0A6U6HEG8_9STRA</name>